<protein>
    <submittedName>
        <fullName evidence="4">Lactation elevated protein 1</fullName>
    </submittedName>
</protein>
<evidence type="ECO:0000256" key="2">
    <source>
        <dbReference type="ARBA" id="ARBA00022741"/>
    </source>
</evidence>
<dbReference type="Gene3D" id="3.40.50.300">
    <property type="entry name" value="P-loop containing nucleotide triphosphate hydrolases"/>
    <property type="match status" value="1"/>
</dbReference>
<proteinExistence type="inferred from homology"/>
<keyword evidence="3" id="KW-0067">ATP-binding</keyword>
<dbReference type="EMBL" id="NCVQ01000003">
    <property type="protein sequence ID" value="PWZ40774.1"/>
    <property type="molecule type" value="Genomic_DNA"/>
</dbReference>
<dbReference type="OrthoDB" id="548867at2759"/>
<dbReference type="AlphaFoldDB" id="A0A1R3N4R2"/>
<dbReference type="FunFam" id="3.40.50.300:FF:000856">
    <property type="entry name" value="AFG1-like ATPase isoform X1"/>
    <property type="match status" value="1"/>
</dbReference>
<evidence type="ECO:0000313" key="4">
    <source>
        <dbReference type="EMBL" id="PWZ40773.1"/>
    </source>
</evidence>
<accession>A0A1R3N4R2</accession>
<reference evidence="4 5" key="1">
    <citation type="journal article" date="2018" name="Nat. Genet.">
        <title>Extensive intraspecific gene order and gene structural variations between Mo17 and other maize genomes.</title>
        <authorList>
            <person name="Sun S."/>
            <person name="Zhou Y."/>
            <person name="Chen J."/>
            <person name="Shi J."/>
            <person name="Zhao H."/>
            <person name="Zhao H."/>
            <person name="Song W."/>
            <person name="Zhang M."/>
            <person name="Cui Y."/>
            <person name="Dong X."/>
            <person name="Liu H."/>
            <person name="Ma X."/>
            <person name="Jiao Y."/>
            <person name="Wang B."/>
            <person name="Wei X."/>
            <person name="Stein J.C."/>
            <person name="Glaubitz J.C."/>
            <person name="Lu F."/>
            <person name="Yu G."/>
            <person name="Liang C."/>
            <person name="Fengler K."/>
            <person name="Li B."/>
            <person name="Rafalski A."/>
            <person name="Schnable P.S."/>
            <person name="Ware D.H."/>
            <person name="Buckler E.S."/>
            <person name="Lai J."/>
        </authorList>
    </citation>
    <scope>NUCLEOTIDE SEQUENCE [LARGE SCALE GENOMIC DNA]</scope>
    <source>
        <strain evidence="5">cv. Missouri 17</strain>
        <tissue evidence="4">Seedling</tissue>
    </source>
</reference>
<dbReference type="Proteomes" id="UP000251960">
    <property type="component" value="Chromosome 2"/>
</dbReference>
<dbReference type="GO" id="GO:0005524">
    <property type="term" value="F:ATP binding"/>
    <property type="evidence" value="ECO:0007669"/>
    <property type="project" value="UniProtKB-KW"/>
</dbReference>
<comment type="caution">
    <text evidence="4">The sequence shown here is derived from an EMBL/GenBank/DDBJ whole genome shotgun (WGS) entry which is preliminary data.</text>
</comment>
<gene>
    <name evidence="4" type="ORF">Zm00014a_001950</name>
</gene>
<evidence type="ECO:0000256" key="3">
    <source>
        <dbReference type="ARBA" id="ARBA00022840"/>
    </source>
</evidence>
<dbReference type="OMA" id="FALERCK"/>
<dbReference type="EMBL" id="NCVQ01000003">
    <property type="protein sequence ID" value="PWZ40773.1"/>
    <property type="molecule type" value="Genomic_DNA"/>
</dbReference>
<dbReference type="NCBIfam" id="NF040713">
    <property type="entry name" value="ZapE"/>
    <property type="match status" value="1"/>
</dbReference>
<name>A0A1R3N4R2_MAIZE</name>
<dbReference type="InterPro" id="IPR027417">
    <property type="entry name" value="P-loop_NTPase"/>
</dbReference>
<dbReference type="InterPro" id="IPR005654">
    <property type="entry name" value="ATPase_AFG1-like"/>
</dbReference>
<dbReference type="EMBL" id="NCVQ01000003">
    <property type="protein sequence ID" value="PWZ40775.1"/>
    <property type="molecule type" value="Genomic_DNA"/>
</dbReference>
<dbReference type="PANTHER" id="PTHR12169:SF29">
    <property type="entry name" value="AFG1-LIKE ATPASE FAMILY PROTEIN"/>
    <property type="match status" value="1"/>
</dbReference>
<organism evidence="4">
    <name type="scientific">Zea mays</name>
    <name type="common">Maize</name>
    <dbReference type="NCBI Taxonomy" id="4577"/>
    <lineage>
        <taxon>Eukaryota</taxon>
        <taxon>Viridiplantae</taxon>
        <taxon>Streptophyta</taxon>
        <taxon>Embryophyta</taxon>
        <taxon>Tracheophyta</taxon>
        <taxon>Spermatophyta</taxon>
        <taxon>Magnoliopsida</taxon>
        <taxon>Liliopsida</taxon>
        <taxon>Poales</taxon>
        <taxon>Poaceae</taxon>
        <taxon>PACMAD clade</taxon>
        <taxon>Panicoideae</taxon>
        <taxon>Andropogonodae</taxon>
        <taxon>Andropogoneae</taxon>
        <taxon>Tripsacinae</taxon>
        <taxon>Zea</taxon>
    </lineage>
</organism>
<keyword evidence="2" id="KW-0547">Nucleotide-binding</keyword>
<dbReference type="HOGENOM" id="CLU_008681_5_1_1"/>
<sequence>MRSVVRSLRQLRRFTQHHAEGHSQATRLFGQQNALIMCGSTSGSLSTLRCNGEISRFASPGVELMRSMFSTVVTDPIKDIGRGGPMVEYERRIASGELVDGDSFQVDTIQQLQRLYEELIENEEDCQLDRYKSSEKSGRSRWLWSRLITQPSTYAPIKGLYLYGGVGTGKTMLMDLFYEQLPFNWRKKRIHFHDFMLNVHSRLQMHKGVSDPLDVVAAEISDEAIILCLDEFMVTDVADAMILNRLFRQLFSKGVILVSTSNRAPDKLYEGGLQRDLFLPFIDTLKERCIVHAIGSAVDYRQLGSAEQGFYFVGKHYSTLLKQKLQSLIGDEKPSPQTVEVIMGRKLQVPLGANGCAYFPFEDLCDKPLGAADYFGLFKKFHTLALDGIPKLGSSNRTAAYRFVTLIDVMYENKARLLCTAEAGPVGLFENIVTVAEARKVSPRSSRSQKSDDTDLCVDNELGFAKDRTISRLTEINSREYLEDFEMRLRQQQQLPLQGLDKRW</sequence>
<evidence type="ECO:0000256" key="1">
    <source>
        <dbReference type="ARBA" id="ARBA00010322"/>
    </source>
</evidence>
<comment type="similarity">
    <text evidence="1">Belongs to the AFG1 ATPase family.</text>
</comment>
<dbReference type="KEGG" id="zma:100191835"/>
<dbReference type="GO" id="GO:0016887">
    <property type="term" value="F:ATP hydrolysis activity"/>
    <property type="evidence" value="ECO:0007669"/>
    <property type="project" value="InterPro"/>
</dbReference>
<dbReference type="Pfam" id="PF03969">
    <property type="entry name" value="AFG1_ATPase"/>
    <property type="match status" value="1"/>
</dbReference>
<dbReference type="PANTHER" id="PTHR12169">
    <property type="entry name" value="ATPASE N2B"/>
    <property type="match status" value="1"/>
</dbReference>
<evidence type="ECO:0000313" key="5">
    <source>
        <dbReference type="Proteomes" id="UP000251960"/>
    </source>
</evidence>
<dbReference type="SUPFAM" id="SSF52540">
    <property type="entry name" value="P-loop containing nucleoside triphosphate hydrolases"/>
    <property type="match status" value="1"/>
</dbReference>